<dbReference type="EMBL" id="CYKH01001703">
    <property type="protein sequence ID" value="CUG89085.1"/>
    <property type="molecule type" value="Genomic_DNA"/>
</dbReference>
<dbReference type="Proteomes" id="UP000051952">
    <property type="component" value="Unassembled WGS sequence"/>
</dbReference>
<dbReference type="OMA" id="KQIFLME"/>
<protein>
    <submittedName>
        <fullName evidence="2">Trypsin peptidase, putative</fullName>
    </submittedName>
</protein>
<organism evidence="2 3">
    <name type="scientific">Bodo saltans</name>
    <name type="common">Flagellated protozoan</name>
    <dbReference type="NCBI Taxonomy" id="75058"/>
    <lineage>
        <taxon>Eukaryota</taxon>
        <taxon>Discoba</taxon>
        <taxon>Euglenozoa</taxon>
        <taxon>Kinetoplastea</taxon>
        <taxon>Metakinetoplastina</taxon>
        <taxon>Eubodonida</taxon>
        <taxon>Bodonidae</taxon>
        <taxon>Bodo</taxon>
    </lineage>
</organism>
<dbReference type="SUPFAM" id="SSF50494">
    <property type="entry name" value="Trypsin-like serine proteases"/>
    <property type="match status" value="1"/>
</dbReference>
<dbReference type="InterPro" id="IPR009003">
    <property type="entry name" value="Peptidase_S1_PA"/>
</dbReference>
<keyword evidence="3" id="KW-1185">Reference proteome</keyword>
<dbReference type="InterPro" id="IPR016024">
    <property type="entry name" value="ARM-type_fold"/>
</dbReference>
<accession>A0A0S4JC36</accession>
<dbReference type="Gene3D" id="1.25.10.10">
    <property type="entry name" value="Leucine-rich Repeat Variant"/>
    <property type="match status" value="1"/>
</dbReference>
<keyword evidence="1" id="KW-0677">Repeat</keyword>
<gene>
    <name evidence="2" type="ORF">BSAL_19210</name>
</gene>
<dbReference type="Pfam" id="PF13365">
    <property type="entry name" value="Trypsin_2"/>
    <property type="match status" value="1"/>
</dbReference>
<dbReference type="PANTHER" id="PTHR22895">
    <property type="entry name" value="ARMADILLO REPEAT-CONTAINING PROTEIN 6"/>
    <property type="match status" value="1"/>
</dbReference>
<dbReference type="Gene3D" id="2.40.10.120">
    <property type="match status" value="1"/>
</dbReference>
<evidence type="ECO:0000256" key="1">
    <source>
        <dbReference type="ARBA" id="ARBA00022737"/>
    </source>
</evidence>
<dbReference type="VEuPathDB" id="TriTrypDB:BSAL_19210"/>
<dbReference type="OrthoDB" id="257345at2759"/>
<dbReference type="SUPFAM" id="SSF48371">
    <property type="entry name" value="ARM repeat"/>
    <property type="match status" value="1"/>
</dbReference>
<proteinExistence type="predicted"/>
<dbReference type="PANTHER" id="PTHR22895:SF0">
    <property type="entry name" value="ARMADILLO REPEAT-CONTAINING PROTEIN 6"/>
    <property type="match status" value="1"/>
</dbReference>
<evidence type="ECO:0000313" key="3">
    <source>
        <dbReference type="Proteomes" id="UP000051952"/>
    </source>
</evidence>
<reference evidence="3" key="1">
    <citation type="submission" date="2015-09" db="EMBL/GenBank/DDBJ databases">
        <authorList>
            <consortium name="Pathogen Informatics"/>
        </authorList>
    </citation>
    <scope>NUCLEOTIDE SEQUENCE [LARGE SCALE GENOMIC DNA]</scope>
    <source>
        <strain evidence="3">Lake Konstanz</strain>
    </source>
</reference>
<dbReference type="InterPro" id="IPR011989">
    <property type="entry name" value="ARM-like"/>
</dbReference>
<sequence length="504" mass="55379">MAANIGSTNRVNIPAICRIKGRGTGFLISPGILLTSTHAVGSKGDAAKLSAVFFEGSKKAPVEVRLLPQQLYFAATYPEYLDYCIVACETQGIFNVTPVKLPLVKTEWPTVREGDTVLIVQHPVQEDDDPSLGSQEEVKRFEEVLRRRDDILYLKAAGTARTAGCPVFNDQAELVGLQSQIRADGEGVVNRVVAIPTIVKHLFANGQLARVEQSPTFQDIWNTWYVPNDTTRIVSIMANFKQRHILRQAAEQLCEHTTKRELLEGVVACGGTKVILTSIQQFKEDEELAVLGLRALWNISFGEDDNRHHIVEAHGVQVVLQTMLAFPNNGDIAQFGVVVLFNLTLSRDIRVSDWGQQAISVVVAALRVFESTEVLQKFGIGFLVNVCQRDPALCSVVVQPSTMDHIVNIAQTRQSNVFIMENILSLVAVVASHTTSPSLAPLITPIVDTMLKHTSNNTILLSGNRALWGLGNDPFHRIKILEHPDSSRALQASLNTLIASTKSL</sequence>
<dbReference type="AlphaFoldDB" id="A0A0S4JC36"/>
<name>A0A0S4JC36_BODSA</name>
<evidence type="ECO:0000313" key="2">
    <source>
        <dbReference type="EMBL" id="CUG89085.1"/>
    </source>
</evidence>